<evidence type="ECO:0008006" key="3">
    <source>
        <dbReference type="Google" id="ProtNLM"/>
    </source>
</evidence>
<evidence type="ECO:0000313" key="2">
    <source>
        <dbReference type="Proteomes" id="UP000319257"/>
    </source>
</evidence>
<dbReference type="AlphaFoldDB" id="A0A507AYZ3"/>
<keyword evidence="2" id="KW-1185">Reference proteome</keyword>
<dbReference type="SUPFAM" id="SSF52047">
    <property type="entry name" value="RNI-like"/>
    <property type="match status" value="1"/>
</dbReference>
<dbReference type="EMBL" id="SKBQ01000005">
    <property type="protein sequence ID" value="TPX10071.1"/>
    <property type="molecule type" value="Genomic_DNA"/>
</dbReference>
<evidence type="ECO:0000313" key="1">
    <source>
        <dbReference type="EMBL" id="TPX10071.1"/>
    </source>
</evidence>
<dbReference type="InParanoid" id="A0A507AYZ3"/>
<organism evidence="1 2">
    <name type="scientific">Thyridium curvatum</name>
    <dbReference type="NCBI Taxonomy" id="1093900"/>
    <lineage>
        <taxon>Eukaryota</taxon>
        <taxon>Fungi</taxon>
        <taxon>Dikarya</taxon>
        <taxon>Ascomycota</taxon>
        <taxon>Pezizomycotina</taxon>
        <taxon>Sordariomycetes</taxon>
        <taxon>Sordariomycetidae</taxon>
        <taxon>Thyridiales</taxon>
        <taxon>Thyridiaceae</taxon>
        <taxon>Thyridium</taxon>
    </lineage>
</organism>
<comment type="caution">
    <text evidence="1">The sequence shown here is derived from an EMBL/GenBank/DDBJ whole genome shotgun (WGS) entry which is preliminary data.</text>
</comment>
<gene>
    <name evidence="1" type="ORF">E0L32_001268</name>
</gene>
<dbReference type="GeneID" id="41968715"/>
<dbReference type="RefSeq" id="XP_030991782.1">
    <property type="nucleotide sequence ID" value="XM_031135328.1"/>
</dbReference>
<reference evidence="1 2" key="1">
    <citation type="submission" date="2019-06" db="EMBL/GenBank/DDBJ databases">
        <title>Draft genome sequence of the filamentous fungus Phialemoniopsis curvata isolated from diesel fuel.</title>
        <authorList>
            <person name="Varaljay V.A."/>
            <person name="Lyon W.J."/>
            <person name="Crouch A.L."/>
            <person name="Drake C.E."/>
            <person name="Hollomon J.M."/>
            <person name="Nadeau L.J."/>
            <person name="Nunn H.S."/>
            <person name="Stevenson B.S."/>
            <person name="Bojanowski C.L."/>
            <person name="Crookes-Goodson W.J."/>
        </authorList>
    </citation>
    <scope>NUCLEOTIDE SEQUENCE [LARGE SCALE GENOMIC DNA]</scope>
    <source>
        <strain evidence="1 2">D216</strain>
    </source>
</reference>
<accession>A0A507AYZ3</accession>
<name>A0A507AYZ3_9PEZI</name>
<dbReference type="Gene3D" id="3.80.10.10">
    <property type="entry name" value="Ribonuclease Inhibitor"/>
    <property type="match status" value="1"/>
</dbReference>
<dbReference type="InterPro" id="IPR032675">
    <property type="entry name" value="LRR_dom_sf"/>
</dbReference>
<proteinExistence type="predicted"/>
<sequence>MPRPKDRNPFPPELWLQICENLEHPFPENDHAQRMLGLVRLGETCRAFHQLVIPYQYRRIQAFWLGTPTQDINMLKLVCTLIEHPELPKHIRFIHFQQNPVHRSTPTFQSMQPWGAALENAFTLNSSDCNLEKFYGFPLFTQNTYLLVFLMNLASERLQRMSVTMPSYLNGIIRPERQAPIAGDVSVPRVRHLKRLTRLRLDDLLTSDKANIFRLTKSMPKLKILQLVNISRIEKAPDITTQHFKNLTLLRFNNCVMGAHAVESIVISCPKLKQFEYKQRYELWAQYDLDLMDHATPKALFGSLLPTQRTLETIEVDIACACEYWTENPAAWTDNDLLGSVPPLSALKKLTVNFNSIAQADKHCLVRLITNCPQLRELRLSQCGIPNPPVMAAFDSAIHDGAFPNLQLVILTGVEESIKEEEEEERRVDDWYGATGAKPWQERGEVRTFYQRT</sequence>
<protein>
    <recommendedName>
        <fullName evidence="3">F-box domain-containing protein</fullName>
    </recommendedName>
</protein>
<dbReference type="Proteomes" id="UP000319257">
    <property type="component" value="Unassembled WGS sequence"/>
</dbReference>